<dbReference type="Pfam" id="PF01568">
    <property type="entry name" value="Molydop_binding"/>
    <property type="match status" value="1"/>
</dbReference>
<evidence type="ECO:0000256" key="1">
    <source>
        <dbReference type="ARBA" id="ARBA00001942"/>
    </source>
</evidence>
<gene>
    <name evidence="12" type="ORF">H6A60_09935</name>
</gene>
<organism evidence="12 13">
    <name type="scientific">Sutterella massiliensis</name>
    <dbReference type="NCBI Taxonomy" id="1816689"/>
    <lineage>
        <taxon>Bacteria</taxon>
        <taxon>Pseudomonadati</taxon>
        <taxon>Pseudomonadota</taxon>
        <taxon>Betaproteobacteria</taxon>
        <taxon>Burkholderiales</taxon>
        <taxon>Sutterellaceae</taxon>
        <taxon>Sutterella</taxon>
    </lineage>
</organism>
<evidence type="ECO:0000256" key="4">
    <source>
        <dbReference type="ARBA" id="ARBA00022505"/>
    </source>
</evidence>
<evidence type="ECO:0000256" key="8">
    <source>
        <dbReference type="ARBA" id="ARBA00023004"/>
    </source>
</evidence>
<dbReference type="Gene3D" id="2.20.25.90">
    <property type="entry name" value="ADC-like domains"/>
    <property type="match status" value="1"/>
</dbReference>
<dbReference type="PROSITE" id="PS51669">
    <property type="entry name" value="4FE4S_MOW_BIS_MGD"/>
    <property type="match status" value="1"/>
</dbReference>
<evidence type="ECO:0000256" key="6">
    <source>
        <dbReference type="ARBA" id="ARBA00022729"/>
    </source>
</evidence>
<dbReference type="InterPro" id="IPR009010">
    <property type="entry name" value="Asp_de-COase-like_dom_sf"/>
</dbReference>
<evidence type="ECO:0000256" key="10">
    <source>
        <dbReference type="SAM" id="MobiDB-lite"/>
    </source>
</evidence>
<dbReference type="Gene3D" id="3.40.50.740">
    <property type="match status" value="1"/>
</dbReference>
<keyword evidence="3" id="KW-0004">4Fe-4S</keyword>
<keyword evidence="4" id="KW-0500">Molybdenum</keyword>
<sequence length="896" mass="100122">MDSMQLSRRSFLEATAVAGLSAAIGRTDGLIPSAHAAAAPAPAPAAGAAAGETKIVKTCCRACIHNCGVLAHVRNGRVVKLEGNPEYPMSKGALCPKGLAGISALYHPNRNKYPLIRVGKRGENKWRRISWEEAIDRIAKKMEEVRHEYGAESVLITTGGGGNPAFRGIPRVANAFGTPNFYEPGCAQCYLPRTLAFDMMYGGPDTSIADEKSREIYNPNTKMKALVLWGTDPSYSNPAGGGQAIVTLRAKGVKTVVIDPRFIPEAQRADVWLPIRPGTDVALMLGWMRYIIDQKIYDEDFVMHWTNLPYLVNVETKMLVRAKDLDPKGDEKTYVVWDKKTKSPKAIKYPWDDALDPELDGEFEYQGKKYKTGFRCLKERVEPWTLEATAKECWLDPKKIEEAIKIYADGPSGVSLGVATDQTPNSVQAAMGAVILNALMGNVERPGSLMQRNPSSNVVPAGSLATRCSYLLPEGQLTKRLGSNEHKGLIQWDAAQPSAVLDAMLTGKPYPIKVWLERSGNKFGVNGNAGSWVKAMEKCDLIVHMYMYPTSFSMYADMLLPATEWLETNMLIESLNMVFARQAVAHVWETEDETLFWSKLIKRCAALGNENAKRACDPEFMKDDLAYWDSMEELLDGRLKRINMTWKQLLAHNPVTYMPYDKWNTYYVYLNKDPKTGLPQGFRTPSKKLELYGDIWITLARTGKPYALQPLPPASKDYDPLPYYLEPAENPTNEIGREFPLILTNGRIPVYHHGTLRNVPYLREIYPVPELWVNPVDAKKYGVATGDWAWIESKRGKTRGKVLVTEGVSAGVLYMERFWFPETLDTPTHGWMEANVNVLTKNDPPFNDVVGTYTLRGIQVRISKAEGAPEGIWTKPEDFKPWLPQPTDTTPNPKLG</sequence>
<dbReference type="Gene3D" id="2.40.40.20">
    <property type="match status" value="1"/>
</dbReference>
<comment type="similarity">
    <text evidence="2">Belongs to the prokaryotic molybdopterin-containing oxidoreductase family.</text>
</comment>
<dbReference type="InterPro" id="IPR019546">
    <property type="entry name" value="TAT_signal_bac_arc"/>
</dbReference>
<evidence type="ECO:0000256" key="2">
    <source>
        <dbReference type="ARBA" id="ARBA00010312"/>
    </source>
</evidence>
<dbReference type="InterPro" id="IPR006657">
    <property type="entry name" value="MoPterin_dinucl-bd_dom"/>
</dbReference>
<feature type="compositionally biased region" description="Polar residues" evidence="10">
    <location>
        <begin position="886"/>
        <end position="896"/>
    </location>
</feature>
<dbReference type="EMBL" id="JACJJC010000020">
    <property type="protein sequence ID" value="MBM6704801.1"/>
    <property type="molecule type" value="Genomic_DNA"/>
</dbReference>
<evidence type="ECO:0000313" key="12">
    <source>
        <dbReference type="EMBL" id="MBM6704801.1"/>
    </source>
</evidence>
<dbReference type="SUPFAM" id="SSF50692">
    <property type="entry name" value="ADC-like"/>
    <property type="match status" value="1"/>
</dbReference>
<dbReference type="Gene3D" id="3.30.2070.10">
    <property type="entry name" value="Formate dehydrogenase/DMSO reductase"/>
    <property type="match status" value="1"/>
</dbReference>
<dbReference type="Pfam" id="PF04879">
    <property type="entry name" value="Molybdop_Fe4S4"/>
    <property type="match status" value="1"/>
</dbReference>
<keyword evidence="9" id="KW-0411">Iron-sulfur</keyword>
<keyword evidence="5" id="KW-0479">Metal-binding</keyword>
<evidence type="ECO:0000259" key="11">
    <source>
        <dbReference type="PROSITE" id="PS51669"/>
    </source>
</evidence>
<dbReference type="SUPFAM" id="SSF53706">
    <property type="entry name" value="Formate dehydrogenase/DMSO reductase, domains 1-3"/>
    <property type="match status" value="1"/>
</dbReference>
<dbReference type="InterPro" id="IPR050612">
    <property type="entry name" value="Prok_Mopterin_Oxidored"/>
</dbReference>
<evidence type="ECO:0000313" key="13">
    <source>
        <dbReference type="Proteomes" id="UP000715095"/>
    </source>
</evidence>
<dbReference type="Pfam" id="PF00384">
    <property type="entry name" value="Molybdopterin"/>
    <property type="match status" value="1"/>
</dbReference>
<dbReference type="InterPro" id="IPR006656">
    <property type="entry name" value="Mopterin_OxRdtase"/>
</dbReference>
<dbReference type="InterPro" id="IPR006963">
    <property type="entry name" value="Mopterin_OxRdtase_4Fe-4S_dom"/>
</dbReference>
<keyword evidence="7" id="KW-0560">Oxidoreductase</keyword>
<dbReference type="Gene3D" id="3.40.50.12440">
    <property type="match status" value="1"/>
</dbReference>
<feature type="region of interest" description="Disordered" evidence="10">
    <location>
        <begin position="871"/>
        <end position="896"/>
    </location>
</feature>
<protein>
    <submittedName>
        <fullName evidence="12">Molybdopterin-dependent oxidoreductase</fullName>
    </submittedName>
</protein>
<dbReference type="InterPro" id="IPR006311">
    <property type="entry name" value="TAT_signal"/>
</dbReference>
<keyword evidence="13" id="KW-1185">Reference proteome</keyword>
<evidence type="ECO:0000256" key="7">
    <source>
        <dbReference type="ARBA" id="ARBA00023002"/>
    </source>
</evidence>
<keyword evidence="6" id="KW-0732">Signal</keyword>
<dbReference type="PROSITE" id="PS51318">
    <property type="entry name" value="TAT"/>
    <property type="match status" value="1"/>
</dbReference>
<dbReference type="Gene3D" id="3.40.228.10">
    <property type="entry name" value="Dimethylsulfoxide Reductase, domain 2"/>
    <property type="match status" value="1"/>
</dbReference>
<keyword evidence="8" id="KW-0408">Iron</keyword>
<name>A0ABS2DTZ9_9BURK</name>
<accession>A0ABS2DTZ9</accession>
<dbReference type="PANTHER" id="PTHR43742">
    <property type="entry name" value="TRIMETHYLAMINE-N-OXIDE REDUCTASE"/>
    <property type="match status" value="1"/>
</dbReference>
<feature type="domain" description="4Fe-4S Mo/W bis-MGD-type" evidence="11">
    <location>
        <begin position="53"/>
        <end position="109"/>
    </location>
</feature>
<comment type="caution">
    <text evidence="12">The sequence shown here is derived from an EMBL/GenBank/DDBJ whole genome shotgun (WGS) entry which is preliminary data.</text>
</comment>
<reference evidence="12 13" key="1">
    <citation type="journal article" date="2021" name="Sci. Rep.">
        <title>The distribution of antibiotic resistance genes in chicken gut microbiota commensals.</title>
        <authorList>
            <person name="Juricova H."/>
            <person name="Matiasovicova J."/>
            <person name="Kubasova T."/>
            <person name="Cejkova D."/>
            <person name="Rychlik I."/>
        </authorList>
    </citation>
    <scope>NUCLEOTIDE SEQUENCE [LARGE SCALE GENOMIC DNA]</scope>
    <source>
        <strain evidence="12 13">An829</strain>
    </source>
</reference>
<evidence type="ECO:0000256" key="5">
    <source>
        <dbReference type="ARBA" id="ARBA00022723"/>
    </source>
</evidence>
<dbReference type="PANTHER" id="PTHR43742:SF9">
    <property type="entry name" value="TETRATHIONATE REDUCTASE SUBUNIT A"/>
    <property type="match status" value="1"/>
</dbReference>
<evidence type="ECO:0000256" key="3">
    <source>
        <dbReference type="ARBA" id="ARBA00022485"/>
    </source>
</evidence>
<dbReference type="NCBIfam" id="TIGR01409">
    <property type="entry name" value="TAT_signal_seq"/>
    <property type="match status" value="1"/>
</dbReference>
<evidence type="ECO:0000256" key="9">
    <source>
        <dbReference type="ARBA" id="ARBA00023014"/>
    </source>
</evidence>
<dbReference type="Proteomes" id="UP000715095">
    <property type="component" value="Unassembled WGS sequence"/>
</dbReference>
<dbReference type="SMART" id="SM00926">
    <property type="entry name" value="Molybdop_Fe4S4"/>
    <property type="match status" value="1"/>
</dbReference>
<proteinExistence type="inferred from homology"/>
<comment type="cofactor">
    <cofactor evidence="1">
        <name>Mo-bis(molybdopterin guanine dinucleotide)</name>
        <dbReference type="ChEBI" id="CHEBI:60539"/>
    </cofactor>
</comment>